<reference evidence="1 2" key="1">
    <citation type="journal article" date="2012" name="Nucleic Acids Res.">
        <title>Sequencing of the smallest Apicomplexan genome from the human pathogen Babesia microti.</title>
        <authorList>
            <person name="Cornillot E."/>
            <person name="Hadj-Kaddour K."/>
            <person name="Dassouli A."/>
            <person name="Noel B."/>
            <person name="Ranwez V."/>
            <person name="Vacherie B."/>
            <person name="Augagneur Y."/>
            <person name="Bres V."/>
            <person name="Duclos A."/>
            <person name="Randazzo S."/>
            <person name="Carcy B."/>
            <person name="Debierre-Grockiego F."/>
            <person name="Delbecq S."/>
            <person name="Moubri-Menage K."/>
            <person name="Shams-Eldin H."/>
            <person name="Usmani-Brown S."/>
            <person name="Bringaud F."/>
            <person name="Wincker P."/>
            <person name="Vivares C.P."/>
            <person name="Schwarz R.T."/>
            <person name="Schetters T.P."/>
            <person name="Krause P.J."/>
            <person name="Gorenflot A."/>
            <person name="Berry V."/>
            <person name="Barbe V."/>
            <person name="Ben Mamoun C."/>
        </authorList>
    </citation>
    <scope>NUCLEOTIDE SEQUENCE [LARGE SCALE GENOMIC DNA]</scope>
    <source>
        <strain evidence="1 2">RI</strain>
    </source>
</reference>
<dbReference type="GeneID" id="24424585"/>
<dbReference type="KEGG" id="bmic:BMR1_02g04025"/>
<evidence type="ECO:0000313" key="2">
    <source>
        <dbReference type="Proteomes" id="UP000002899"/>
    </source>
</evidence>
<keyword evidence="2" id="KW-1185">Reference proteome</keyword>
<evidence type="ECO:0000313" key="1">
    <source>
        <dbReference type="EMBL" id="SJK86161.1"/>
    </source>
</evidence>
<dbReference type="Proteomes" id="UP000002899">
    <property type="component" value="Chromosome II"/>
</dbReference>
<reference evidence="1 2" key="3">
    <citation type="journal article" date="2016" name="Sci. Rep.">
        <title>Genome-wide diversity and gene expression profiling of Babesia microti isolates identify polymorphic genes that mediate host-pathogen interactions.</title>
        <authorList>
            <person name="Silva J.C."/>
            <person name="Cornillot E."/>
            <person name="McCracken C."/>
            <person name="Usmani-Brown S."/>
            <person name="Dwivedi A."/>
            <person name="Ifeonu O.O."/>
            <person name="Crabtree J."/>
            <person name="Gotia H.T."/>
            <person name="Virji A.Z."/>
            <person name="Reynes C."/>
            <person name="Colinge J."/>
            <person name="Kumar V."/>
            <person name="Lawres L."/>
            <person name="Pazzi J.E."/>
            <person name="Pablo J.V."/>
            <person name="Hung C."/>
            <person name="Brancato J."/>
            <person name="Kumari P."/>
            <person name="Orvis J."/>
            <person name="Tretina K."/>
            <person name="Chibucos M."/>
            <person name="Ott S."/>
            <person name="Sadzewicz L."/>
            <person name="Sengamalay N."/>
            <person name="Shetty A.C."/>
            <person name="Su Q."/>
            <person name="Tallon L."/>
            <person name="Fraser C.M."/>
            <person name="Frutos R."/>
            <person name="Molina D.M."/>
            <person name="Krause P.J."/>
            <person name="Ben Mamoun C."/>
        </authorList>
    </citation>
    <scope>NUCLEOTIDE SEQUENCE [LARGE SCALE GENOMIC DNA]</scope>
    <source>
        <strain evidence="1 2">RI</strain>
    </source>
</reference>
<reference evidence="1 2" key="2">
    <citation type="journal article" date="2013" name="PLoS ONE">
        <title>Whole genome mapping and re-organization of the nuclear and mitochondrial genomes of Babesia microti isolates.</title>
        <authorList>
            <person name="Cornillot E."/>
            <person name="Dassouli A."/>
            <person name="Garg A."/>
            <person name="Pachikara N."/>
            <person name="Randazzo S."/>
            <person name="Depoix D."/>
            <person name="Carcy B."/>
            <person name="Delbecq S."/>
            <person name="Frutos R."/>
            <person name="Silva J.C."/>
            <person name="Sutton R."/>
            <person name="Krause P.J."/>
            <person name="Mamoun C.B."/>
        </authorList>
    </citation>
    <scope>NUCLEOTIDE SEQUENCE [LARGE SCALE GENOMIC DNA]</scope>
    <source>
        <strain evidence="1 2">RI</strain>
    </source>
</reference>
<dbReference type="OrthoDB" id="364080at2759"/>
<organism evidence="1 2">
    <name type="scientific">Babesia microti (strain RI)</name>
    <dbReference type="NCBI Taxonomy" id="1133968"/>
    <lineage>
        <taxon>Eukaryota</taxon>
        <taxon>Sar</taxon>
        <taxon>Alveolata</taxon>
        <taxon>Apicomplexa</taxon>
        <taxon>Aconoidasida</taxon>
        <taxon>Piroplasmida</taxon>
        <taxon>Babesiidae</taxon>
        <taxon>Babesia</taxon>
    </lineage>
</organism>
<proteinExistence type="predicted"/>
<protein>
    <submittedName>
        <fullName evidence="1">Uncharacterized protein</fullName>
    </submittedName>
</protein>
<name>A0A1R4AAY7_BABMR</name>
<dbReference type="VEuPathDB" id="PiroplasmaDB:BMR1_02g04025"/>
<dbReference type="RefSeq" id="XP_021338354.1">
    <property type="nucleotide sequence ID" value="XM_021481749.1"/>
</dbReference>
<sequence length="534" mass="60892">MFMNVCGGVRVKVFLKILGREPITFDNLGSALRDFALSLRTESPSVILSHRDELLPFVPYFRPSEVCLIAHGYQHVGLKSIEWWNKFATESVQTMFDMDGKEMAGLLYSFSKLDTNNSLIKKFAVVPHLVEQIKPWINILEPTDLALTIRALSSLQIDNLQVYQRALDISDSFNLLDILFFIHSNSQSRGFNMNFYQKMCQHSIKFVTEMDIRHIKSIATTLSVGGIKSHQYFNILGKQLEHISHYQSINLSDLISLIMSFTRQCFPLDTIMPIDRQIYVTTLKKLGMTDETIISLDKNENEPVTYPLPSTKKFFEDQIARFIPSFDDNDMSIVTRGISMLRLNLQPLALDDLFDALVNQLKSGLFTGAKLANLVLSTATIKGSKNSFWQELDNCIRNQPDVTPEICARILTAIGNSHNFSYSRTRISSECKKVVLCNLNQLSTRAISALCKSFEKTYDTQSASNPKLADEIIKRAGEFIFWDLSPILSMYVTLGICPQNVYNTLKDRYNNIKHSMDNKSRMNIERLINRIVHS</sequence>
<accession>A0A1R4AAY7</accession>
<dbReference type="AlphaFoldDB" id="A0A1R4AAY7"/>
<dbReference type="EMBL" id="FO082872">
    <property type="protein sequence ID" value="SJK86161.1"/>
    <property type="molecule type" value="Genomic_DNA"/>
</dbReference>